<dbReference type="GO" id="GO:0022857">
    <property type="term" value="F:transmembrane transporter activity"/>
    <property type="evidence" value="ECO:0007669"/>
    <property type="project" value="InterPro"/>
</dbReference>
<comment type="subcellular location">
    <subcellularLocation>
        <location evidence="1">Cell membrane</location>
        <topology evidence="1">Multi-pass membrane protein</topology>
    </subcellularLocation>
</comment>
<evidence type="ECO:0000256" key="2">
    <source>
        <dbReference type="ARBA" id="ARBA00022475"/>
    </source>
</evidence>
<feature type="transmembrane region" description="Helical" evidence="6">
    <location>
        <begin position="261"/>
        <end position="280"/>
    </location>
</feature>
<dbReference type="PANTHER" id="PTHR32196">
    <property type="entry name" value="ABC TRANSPORTER PERMEASE PROTEIN YPHD-RELATED-RELATED"/>
    <property type="match status" value="1"/>
</dbReference>
<gene>
    <name evidence="7" type="ORF">FMM08_18025</name>
</gene>
<dbReference type="OrthoDB" id="9808136at2"/>
<evidence type="ECO:0000256" key="6">
    <source>
        <dbReference type="SAM" id="Phobius"/>
    </source>
</evidence>
<dbReference type="Proteomes" id="UP000321234">
    <property type="component" value="Unassembled WGS sequence"/>
</dbReference>
<keyword evidence="3 6" id="KW-0812">Transmembrane</keyword>
<keyword evidence="5 6" id="KW-0472">Membrane</keyword>
<organism evidence="7 8">
    <name type="scientific">Quadrisphaera setariae</name>
    <dbReference type="NCBI Taxonomy" id="2593304"/>
    <lineage>
        <taxon>Bacteria</taxon>
        <taxon>Bacillati</taxon>
        <taxon>Actinomycetota</taxon>
        <taxon>Actinomycetes</taxon>
        <taxon>Kineosporiales</taxon>
        <taxon>Kineosporiaceae</taxon>
        <taxon>Quadrisphaera</taxon>
    </lineage>
</organism>
<dbReference type="AlphaFoldDB" id="A0A5C8Z6H8"/>
<sequence>MRSSGEVLALLVLLVVFTLLNPGTFATATNLRTVLDQAALPLIVGVGATLVILMGSIDLSVEGVMGAAGMTFVLLSANSRGGESHGALALVAALAVGLVIGLLTALIHTRLRVPTFIASLGVWYIGLGVATLLYGTDGIPNFTDPSTANWASRQLLGLPHSFWLALAVLVLGLLVGRYTRLGRSAYALGADERIARDNGVRSARTKIAVFMIAGGCSALAGVLASLQLGAGSVTLGAGTLFLTIAAVVIGGTSLGGGRGGVARTALGVLLLTVLNNGLILSGVSPSIQSAVSGAVLIGAIVAAAWPHRSRLRVVK</sequence>
<feature type="transmembrane region" description="Helical" evidence="6">
    <location>
        <begin position="115"/>
        <end position="135"/>
    </location>
</feature>
<evidence type="ECO:0000256" key="4">
    <source>
        <dbReference type="ARBA" id="ARBA00022989"/>
    </source>
</evidence>
<protein>
    <submittedName>
        <fullName evidence="7">ABC transporter permease</fullName>
    </submittedName>
</protein>
<dbReference type="InterPro" id="IPR001851">
    <property type="entry name" value="ABC_transp_permease"/>
</dbReference>
<feature type="transmembrane region" description="Helical" evidence="6">
    <location>
        <begin position="87"/>
        <end position="108"/>
    </location>
</feature>
<evidence type="ECO:0000313" key="7">
    <source>
        <dbReference type="EMBL" id="TXR52798.1"/>
    </source>
</evidence>
<feature type="transmembrane region" description="Helical" evidence="6">
    <location>
        <begin position="207"/>
        <end position="228"/>
    </location>
</feature>
<feature type="transmembrane region" description="Helical" evidence="6">
    <location>
        <begin position="155"/>
        <end position="175"/>
    </location>
</feature>
<dbReference type="Pfam" id="PF02653">
    <property type="entry name" value="BPD_transp_2"/>
    <property type="match status" value="1"/>
</dbReference>
<reference evidence="7 8" key="1">
    <citation type="submission" date="2019-07" db="EMBL/GenBank/DDBJ databases">
        <title>Quadrisphaera sp. strain DD2A genome sequencing and assembly.</title>
        <authorList>
            <person name="Kim I."/>
        </authorList>
    </citation>
    <scope>NUCLEOTIDE SEQUENCE [LARGE SCALE GENOMIC DNA]</scope>
    <source>
        <strain evidence="7 8">DD2A</strain>
    </source>
</reference>
<feature type="transmembrane region" description="Helical" evidence="6">
    <location>
        <begin position="286"/>
        <end position="305"/>
    </location>
</feature>
<keyword evidence="2" id="KW-1003">Cell membrane</keyword>
<name>A0A5C8Z6H8_9ACTN</name>
<proteinExistence type="predicted"/>
<evidence type="ECO:0000256" key="5">
    <source>
        <dbReference type="ARBA" id="ARBA00023136"/>
    </source>
</evidence>
<feature type="transmembrane region" description="Helical" evidence="6">
    <location>
        <begin position="64"/>
        <end position="81"/>
    </location>
</feature>
<keyword evidence="8" id="KW-1185">Reference proteome</keyword>
<dbReference type="GO" id="GO:0005886">
    <property type="term" value="C:plasma membrane"/>
    <property type="evidence" value="ECO:0007669"/>
    <property type="project" value="UniProtKB-SubCell"/>
</dbReference>
<feature type="transmembrane region" description="Helical" evidence="6">
    <location>
        <begin position="234"/>
        <end position="254"/>
    </location>
</feature>
<dbReference type="EMBL" id="VKAC01000012">
    <property type="protein sequence ID" value="TXR52798.1"/>
    <property type="molecule type" value="Genomic_DNA"/>
</dbReference>
<accession>A0A5C8Z6H8</accession>
<feature type="transmembrane region" description="Helical" evidence="6">
    <location>
        <begin position="38"/>
        <end position="57"/>
    </location>
</feature>
<dbReference type="CDD" id="cd06579">
    <property type="entry name" value="TM_PBP1_transp_AraH_like"/>
    <property type="match status" value="1"/>
</dbReference>
<evidence type="ECO:0000256" key="3">
    <source>
        <dbReference type="ARBA" id="ARBA00022692"/>
    </source>
</evidence>
<comment type="caution">
    <text evidence="7">The sequence shown here is derived from an EMBL/GenBank/DDBJ whole genome shotgun (WGS) entry which is preliminary data.</text>
</comment>
<evidence type="ECO:0000313" key="8">
    <source>
        <dbReference type="Proteomes" id="UP000321234"/>
    </source>
</evidence>
<evidence type="ECO:0000256" key="1">
    <source>
        <dbReference type="ARBA" id="ARBA00004651"/>
    </source>
</evidence>
<keyword evidence="4 6" id="KW-1133">Transmembrane helix</keyword>